<feature type="compositionally biased region" description="Basic residues" evidence="1">
    <location>
        <begin position="819"/>
        <end position="828"/>
    </location>
</feature>
<dbReference type="GO" id="GO:0007095">
    <property type="term" value="P:mitotic G2 DNA damage checkpoint signaling"/>
    <property type="evidence" value="ECO:0007669"/>
    <property type="project" value="InterPro"/>
</dbReference>
<feature type="compositionally biased region" description="Pro residues" evidence="1">
    <location>
        <begin position="421"/>
        <end position="432"/>
    </location>
</feature>
<feature type="compositionally biased region" description="Polar residues" evidence="1">
    <location>
        <begin position="607"/>
        <end position="617"/>
    </location>
</feature>
<dbReference type="AlphaFoldDB" id="A0A9P7A444"/>
<protein>
    <recommendedName>
        <fullName evidence="4">Nibrin second BRCT domain-containing protein</fullName>
    </recommendedName>
</protein>
<evidence type="ECO:0000256" key="1">
    <source>
        <dbReference type="SAM" id="MobiDB-lite"/>
    </source>
</evidence>
<dbReference type="OrthoDB" id="552194at2759"/>
<feature type="region of interest" description="Disordered" evidence="1">
    <location>
        <begin position="360"/>
        <end position="500"/>
    </location>
</feature>
<reference evidence="2" key="1">
    <citation type="journal article" date="2020" name="New Phytol.">
        <title>Comparative genomics reveals dynamic genome evolution in host specialist ectomycorrhizal fungi.</title>
        <authorList>
            <person name="Lofgren L.A."/>
            <person name="Nguyen N.H."/>
            <person name="Vilgalys R."/>
            <person name="Ruytinx J."/>
            <person name="Liao H.L."/>
            <person name="Branco S."/>
            <person name="Kuo A."/>
            <person name="LaButti K."/>
            <person name="Lipzen A."/>
            <person name="Andreopoulos W."/>
            <person name="Pangilinan J."/>
            <person name="Riley R."/>
            <person name="Hundley H."/>
            <person name="Na H."/>
            <person name="Barry K."/>
            <person name="Grigoriev I.V."/>
            <person name="Stajich J.E."/>
            <person name="Kennedy P.G."/>
        </authorList>
    </citation>
    <scope>NUCLEOTIDE SEQUENCE</scope>
    <source>
        <strain evidence="2">DOB743</strain>
    </source>
</reference>
<dbReference type="PANTHER" id="PTHR12162">
    <property type="entry name" value="NIBRIN-RELATED"/>
    <property type="match status" value="1"/>
</dbReference>
<evidence type="ECO:0000313" key="3">
    <source>
        <dbReference type="Proteomes" id="UP000714275"/>
    </source>
</evidence>
<feature type="compositionally biased region" description="Polar residues" evidence="1">
    <location>
        <begin position="786"/>
        <end position="796"/>
    </location>
</feature>
<dbReference type="InterPro" id="IPR040227">
    <property type="entry name" value="Nibrin-rel"/>
</dbReference>
<sequence>MWLITGPFDSVEQGDTTTTKTKLLKPGKNYGLGRKEQPLVVNNKKISRDACEFRVGPYTPDNMVDPSYVPTLQLVNHKLKSLMVKRQREDDMTCNPSASITLEDGDHITVVAGIVVEIRWRRIACFIPPVRGMPSFSSEDCASIGISMLASAHELLTHHIAPKYEVTTPVMTSLLCAAQLIKPEWLQELVRLGSAPAENDSLGLTALEKSFVPPIESKYRPAFGPALPPALKSFKHWEPNEERLNLLRGFRFILPAEDGEVDAELRDLVVRGGAEYEGFNLKVGLTKWRQVIAKGKRKVEELRGAGKGLVVLAKDSVLQRAVEDEKWKEMVADAASLSVHVVQLETVLEAVVHVDASRIASSGSGSQELSSDSSPLPSFVPNTHPDEPSFPDGANKEILTDNSQRAVSPGSGRQDFAMRSPEPPVVPEPLPTKPKRKLVRRVPLPTETNEGSLMNFSQPESDIDKAKPESIQAPKPPSGSRPRLKRRLGLPGMPGIPPPEIKIPVVTIDVDDAVEEEPPHKKFKALFEASDPNKIILEGSQAFDAAYDNAVGTKNESLTQTVRSHTFAPPRRLPLVAEEEESLSGPSQRAKSVAFEVPAPVEEDGGPSSQMPATQSRAKSKAPPSRQSSEQPRATAKSKKVTGDGKHVVDKDEAFLTAVASKKRGKKTEDEFDREFNKLRIAKPDLQREEQPWTDMGDFDLPNIRGNFMAIIDLEVYKYSDRYRKAVTNDTCDSANMNVPNFKKFKKKINGPRRPPIELMLPEENDYGMGAGYWKDTSSTKDYTKDSQMTESGTQRSKGKRRPLAIDSDEGSQSQTLKTIKKPVRKPARTKETNKLFLSSDDDDGKDDAGFGSSEEQLPAPSTPAARARASKRRRVVADDDSDDGVTFKGFSKKRRTK</sequence>
<accession>A0A9P7A444</accession>
<evidence type="ECO:0000313" key="2">
    <source>
        <dbReference type="EMBL" id="KAG1782078.1"/>
    </source>
</evidence>
<dbReference type="GO" id="GO:0030870">
    <property type="term" value="C:Mre11 complex"/>
    <property type="evidence" value="ECO:0007669"/>
    <property type="project" value="InterPro"/>
</dbReference>
<feature type="compositionally biased region" description="Low complexity" evidence="1">
    <location>
        <begin position="361"/>
        <end position="377"/>
    </location>
</feature>
<keyword evidence="3" id="KW-1185">Reference proteome</keyword>
<evidence type="ECO:0008006" key="4">
    <source>
        <dbReference type="Google" id="ProtNLM"/>
    </source>
</evidence>
<organism evidence="2 3">
    <name type="scientific">Suillus placidus</name>
    <dbReference type="NCBI Taxonomy" id="48579"/>
    <lineage>
        <taxon>Eukaryota</taxon>
        <taxon>Fungi</taxon>
        <taxon>Dikarya</taxon>
        <taxon>Basidiomycota</taxon>
        <taxon>Agaricomycotina</taxon>
        <taxon>Agaricomycetes</taxon>
        <taxon>Agaricomycetidae</taxon>
        <taxon>Boletales</taxon>
        <taxon>Suillineae</taxon>
        <taxon>Suillaceae</taxon>
        <taxon>Suillus</taxon>
    </lineage>
</organism>
<dbReference type="EMBL" id="JABBWD010000004">
    <property type="protein sequence ID" value="KAG1782078.1"/>
    <property type="molecule type" value="Genomic_DNA"/>
</dbReference>
<dbReference type="Proteomes" id="UP000714275">
    <property type="component" value="Unassembled WGS sequence"/>
</dbReference>
<proteinExistence type="predicted"/>
<feature type="region of interest" description="Disordered" evidence="1">
    <location>
        <begin position="779"/>
        <end position="898"/>
    </location>
</feature>
<feature type="compositionally biased region" description="Polar residues" evidence="1">
    <location>
        <begin position="446"/>
        <end position="460"/>
    </location>
</feature>
<dbReference type="PANTHER" id="PTHR12162:SF0">
    <property type="entry name" value="NIBRIN"/>
    <property type="match status" value="1"/>
</dbReference>
<dbReference type="GO" id="GO:0003684">
    <property type="term" value="F:damaged DNA binding"/>
    <property type="evidence" value="ECO:0007669"/>
    <property type="project" value="TreeGrafter"/>
</dbReference>
<feature type="region of interest" description="Disordered" evidence="1">
    <location>
        <begin position="557"/>
        <end position="648"/>
    </location>
</feature>
<name>A0A9P7A444_9AGAM</name>
<dbReference type="GO" id="GO:0000724">
    <property type="term" value="P:double-strand break repair via homologous recombination"/>
    <property type="evidence" value="ECO:0007669"/>
    <property type="project" value="TreeGrafter"/>
</dbReference>
<comment type="caution">
    <text evidence="2">The sequence shown here is derived from an EMBL/GenBank/DDBJ whole genome shotgun (WGS) entry which is preliminary data.</text>
</comment>
<gene>
    <name evidence="2" type="ORF">EV702DRAFT_506884</name>
</gene>